<evidence type="ECO:0000256" key="2">
    <source>
        <dbReference type="ARBA" id="ARBA00022980"/>
    </source>
</evidence>
<sequence>MPKMKTHKGAAKRFKVTGSGKVKYKKGFLRHILTSKSSGRKRALRHPGILEGQDAANIKKLLPYA</sequence>
<reference evidence="7 8" key="1">
    <citation type="submission" date="2019-01" db="EMBL/GenBank/DDBJ databases">
        <title>Geovibrio thiophilus DSM 11263, complete genome.</title>
        <authorList>
            <person name="Spring S."/>
            <person name="Bunk B."/>
            <person name="Sproer C."/>
        </authorList>
    </citation>
    <scope>NUCLEOTIDE SEQUENCE [LARGE SCALE GENOMIC DNA]</scope>
    <source>
        <strain evidence="7 8">DSM 11263</strain>
    </source>
</reference>
<dbReference type="FunFam" id="4.10.410.60:FF:000001">
    <property type="entry name" value="50S ribosomal protein L35"/>
    <property type="match status" value="1"/>
</dbReference>
<comment type="similarity">
    <text evidence="1 5 6">Belongs to the bacterial ribosomal protein bL35 family.</text>
</comment>
<evidence type="ECO:0000256" key="4">
    <source>
        <dbReference type="ARBA" id="ARBA00071664"/>
    </source>
</evidence>
<dbReference type="AlphaFoldDB" id="A0A3R5UZY6"/>
<dbReference type="SUPFAM" id="SSF143034">
    <property type="entry name" value="L35p-like"/>
    <property type="match status" value="1"/>
</dbReference>
<dbReference type="Proteomes" id="UP000287502">
    <property type="component" value="Chromosome"/>
</dbReference>
<dbReference type="NCBIfam" id="TIGR00001">
    <property type="entry name" value="rpmI_bact"/>
    <property type="match status" value="1"/>
</dbReference>
<dbReference type="PRINTS" id="PR00064">
    <property type="entry name" value="RIBOSOMALL35"/>
</dbReference>
<evidence type="ECO:0000256" key="1">
    <source>
        <dbReference type="ARBA" id="ARBA00006598"/>
    </source>
</evidence>
<keyword evidence="8" id="KW-1185">Reference proteome</keyword>
<dbReference type="InterPro" id="IPR037229">
    <property type="entry name" value="Ribosomal_bL35_sf"/>
</dbReference>
<dbReference type="OrthoDB" id="47476at2"/>
<dbReference type="KEGG" id="gtl:EP073_10680"/>
<dbReference type="PANTHER" id="PTHR33343:SF1">
    <property type="entry name" value="LARGE RIBOSOMAL SUBUNIT PROTEIN BL35M"/>
    <property type="match status" value="1"/>
</dbReference>
<evidence type="ECO:0000256" key="3">
    <source>
        <dbReference type="ARBA" id="ARBA00023274"/>
    </source>
</evidence>
<dbReference type="GO" id="GO:0022625">
    <property type="term" value="C:cytosolic large ribosomal subunit"/>
    <property type="evidence" value="ECO:0007669"/>
    <property type="project" value="TreeGrafter"/>
</dbReference>
<dbReference type="GO" id="GO:0003735">
    <property type="term" value="F:structural constituent of ribosome"/>
    <property type="evidence" value="ECO:0007669"/>
    <property type="project" value="InterPro"/>
</dbReference>
<accession>A0A3R5UZY6</accession>
<name>A0A3R5UZY6_9BACT</name>
<dbReference type="RefSeq" id="WP_128467134.1">
    <property type="nucleotide sequence ID" value="NZ_CP035108.1"/>
</dbReference>
<dbReference type="InterPro" id="IPR001706">
    <property type="entry name" value="Ribosomal_bL35"/>
</dbReference>
<evidence type="ECO:0000256" key="6">
    <source>
        <dbReference type="RuleBase" id="RU000568"/>
    </source>
</evidence>
<dbReference type="PANTHER" id="PTHR33343">
    <property type="entry name" value="54S RIBOSOMAL PROTEIN BL35M"/>
    <property type="match status" value="1"/>
</dbReference>
<dbReference type="PROSITE" id="PS00936">
    <property type="entry name" value="RIBOSOMAL_L35"/>
    <property type="match status" value="1"/>
</dbReference>
<proteinExistence type="inferred from homology"/>
<dbReference type="GO" id="GO:0006412">
    <property type="term" value="P:translation"/>
    <property type="evidence" value="ECO:0007669"/>
    <property type="project" value="UniProtKB-UniRule"/>
</dbReference>
<keyword evidence="3 5" id="KW-0687">Ribonucleoprotein</keyword>
<gene>
    <name evidence="5" type="primary">rpmI</name>
    <name evidence="7" type="ORF">EP073_10680</name>
</gene>
<dbReference type="Gene3D" id="4.10.410.60">
    <property type="match status" value="1"/>
</dbReference>
<evidence type="ECO:0000313" key="8">
    <source>
        <dbReference type="Proteomes" id="UP000287502"/>
    </source>
</evidence>
<organism evidence="7 8">
    <name type="scientific">Geovibrio thiophilus</name>
    <dbReference type="NCBI Taxonomy" id="139438"/>
    <lineage>
        <taxon>Bacteria</taxon>
        <taxon>Pseudomonadati</taxon>
        <taxon>Deferribacterota</taxon>
        <taxon>Deferribacteres</taxon>
        <taxon>Deferribacterales</taxon>
        <taxon>Geovibrionaceae</taxon>
        <taxon>Geovibrio</taxon>
    </lineage>
</organism>
<protein>
    <recommendedName>
        <fullName evidence="4 5">Large ribosomal subunit protein bL35</fullName>
    </recommendedName>
</protein>
<dbReference type="HAMAP" id="MF_00514">
    <property type="entry name" value="Ribosomal_bL35"/>
    <property type="match status" value="1"/>
</dbReference>
<dbReference type="Pfam" id="PF01632">
    <property type="entry name" value="Ribosomal_L35p"/>
    <property type="match status" value="1"/>
</dbReference>
<dbReference type="InterPro" id="IPR018265">
    <property type="entry name" value="Ribosomal_bL35_CS"/>
</dbReference>
<evidence type="ECO:0000313" key="7">
    <source>
        <dbReference type="EMBL" id="QAR33849.1"/>
    </source>
</evidence>
<keyword evidence="2 5" id="KW-0689">Ribosomal protein</keyword>
<dbReference type="EMBL" id="CP035108">
    <property type="protein sequence ID" value="QAR33849.1"/>
    <property type="molecule type" value="Genomic_DNA"/>
</dbReference>
<dbReference type="InterPro" id="IPR021137">
    <property type="entry name" value="Ribosomal_bL35-like"/>
</dbReference>
<evidence type="ECO:0000256" key="5">
    <source>
        <dbReference type="HAMAP-Rule" id="MF_00514"/>
    </source>
</evidence>